<reference evidence="2 3" key="1">
    <citation type="journal article" date="2012" name="New Phytol.">
        <title>Insight into trade-off between wood decay and parasitism from the genome of a fungal forest pathogen.</title>
        <authorList>
            <person name="Olson A."/>
            <person name="Aerts A."/>
            <person name="Asiegbu F."/>
            <person name="Belbahri L."/>
            <person name="Bouzid O."/>
            <person name="Broberg A."/>
            <person name="Canback B."/>
            <person name="Coutinho P.M."/>
            <person name="Cullen D."/>
            <person name="Dalman K."/>
            <person name="Deflorio G."/>
            <person name="van Diepen L.T."/>
            <person name="Dunand C."/>
            <person name="Duplessis S."/>
            <person name="Durling M."/>
            <person name="Gonthier P."/>
            <person name="Grimwood J."/>
            <person name="Fossdal C.G."/>
            <person name="Hansson D."/>
            <person name="Henrissat B."/>
            <person name="Hietala A."/>
            <person name="Himmelstrand K."/>
            <person name="Hoffmeister D."/>
            <person name="Hogberg N."/>
            <person name="James T.Y."/>
            <person name="Karlsson M."/>
            <person name="Kohler A."/>
            <person name="Kues U."/>
            <person name="Lee Y.H."/>
            <person name="Lin Y.C."/>
            <person name="Lind M."/>
            <person name="Lindquist E."/>
            <person name="Lombard V."/>
            <person name="Lucas S."/>
            <person name="Lunden K."/>
            <person name="Morin E."/>
            <person name="Murat C."/>
            <person name="Park J."/>
            <person name="Raffaello T."/>
            <person name="Rouze P."/>
            <person name="Salamov A."/>
            <person name="Schmutz J."/>
            <person name="Solheim H."/>
            <person name="Stahlberg J."/>
            <person name="Velez H."/>
            <person name="de Vries R.P."/>
            <person name="Wiebenga A."/>
            <person name="Woodward S."/>
            <person name="Yakovlev I."/>
            <person name="Garbelotto M."/>
            <person name="Martin F."/>
            <person name="Grigoriev I.V."/>
            <person name="Stenlid J."/>
        </authorList>
    </citation>
    <scope>NUCLEOTIDE SEQUENCE [LARGE SCALE GENOMIC DNA]</scope>
    <source>
        <strain evidence="2 3">TC 32-1</strain>
    </source>
</reference>
<dbReference type="Gene3D" id="3.90.180.10">
    <property type="entry name" value="Medium-chain alcohol dehydrogenases, catalytic domain"/>
    <property type="match status" value="1"/>
</dbReference>
<dbReference type="PANTHER" id="PTHR45348:SF5">
    <property type="entry name" value="OXIDOREDUCTASE, PUTATIVE (AFU_ORTHOLOGUE AFUA_8G01420)-RELATED"/>
    <property type="match status" value="1"/>
</dbReference>
<dbReference type="Gene3D" id="3.40.50.720">
    <property type="entry name" value="NAD(P)-binding Rossmann-like Domain"/>
    <property type="match status" value="1"/>
</dbReference>
<dbReference type="InParanoid" id="W4JR91"/>
<dbReference type="SMART" id="SM00829">
    <property type="entry name" value="PKS_ER"/>
    <property type="match status" value="1"/>
</dbReference>
<dbReference type="AlphaFoldDB" id="W4JR91"/>
<name>W4JR91_HETIT</name>
<proteinExistence type="predicted"/>
<dbReference type="OrthoDB" id="10257049at2759"/>
<dbReference type="InterPro" id="IPR011032">
    <property type="entry name" value="GroES-like_sf"/>
</dbReference>
<dbReference type="RefSeq" id="XP_009552807.1">
    <property type="nucleotide sequence ID" value="XM_009554512.1"/>
</dbReference>
<dbReference type="STRING" id="747525.W4JR91"/>
<dbReference type="Proteomes" id="UP000030671">
    <property type="component" value="Unassembled WGS sequence"/>
</dbReference>
<evidence type="ECO:0000313" key="3">
    <source>
        <dbReference type="Proteomes" id="UP000030671"/>
    </source>
</evidence>
<gene>
    <name evidence="2" type="primary">qor14</name>
    <name evidence="2" type="ORF">HETIRDRAFT_108043</name>
</gene>
<dbReference type="InterPro" id="IPR013154">
    <property type="entry name" value="ADH-like_N"/>
</dbReference>
<dbReference type="CDD" id="cd08249">
    <property type="entry name" value="enoyl_reductase_like"/>
    <property type="match status" value="1"/>
</dbReference>
<accession>W4JR91</accession>
<evidence type="ECO:0000313" key="2">
    <source>
        <dbReference type="EMBL" id="ETW75386.1"/>
    </source>
</evidence>
<dbReference type="eggNOG" id="KOG1198">
    <property type="taxonomic scope" value="Eukaryota"/>
</dbReference>
<feature type="domain" description="Enoyl reductase (ER)" evidence="1">
    <location>
        <begin position="19"/>
        <end position="372"/>
    </location>
</feature>
<dbReference type="EMBL" id="KI925466">
    <property type="protein sequence ID" value="ETW75386.1"/>
    <property type="molecule type" value="Genomic_DNA"/>
</dbReference>
<keyword evidence="3" id="KW-1185">Reference proteome</keyword>
<dbReference type="InterPro" id="IPR013149">
    <property type="entry name" value="ADH-like_C"/>
</dbReference>
<dbReference type="PANTHER" id="PTHR45348">
    <property type="entry name" value="HYPOTHETICAL OXIDOREDUCTASE (EUROFUNG)"/>
    <property type="match status" value="1"/>
</dbReference>
<organism evidence="2 3">
    <name type="scientific">Heterobasidion irregulare (strain TC 32-1)</name>
    <dbReference type="NCBI Taxonomy" id="747525"/>
    <lineage>
        <taxon>Eukaryota</taxon>
        <taxon>Fungi</taxon>
        <taxon>Dikarya</taxon>
        <taxon>Basidiomycota</taxon>
        <taxon>Agaricomycotina</taxon>
        <taxon>Agaricomycetes</taxon>
        <taxon>Russulales</taxon>
        <taxon>Bondarzewiaceae</taxon>
        <taxon>Heterobasidion</taxon>
        <taxon>Heterobasidion annosum species complex</taxon>
    </lineage>
</organism>
<dbReference type="SUPFAM" id="SSF51735">
    <property type="entry name" value="NAD(P)-binding Rossmann-fold domains"/>
    <property type="match status" value="1"/>
</dbReference>
<dbReference type="SUPFAM" id="SSF50129">
    <property type="entry name" value="GroES-like"/>
    <property type="match status" value="1"/>
</dbReference>
<dbReference type="GO" id="GO:0016651">
    <property type="term" value="F:oxidoreductase activity, acting on NAD(P)H"/>
    <property type="evidence" value="ECO:0007669"/>
    <property type="project" value="InterPro"/>
</dbReference>
<dbReference type="Pfam" id="PF00107">
    <property type="entry name" value="ADH_zinc_N"/>
    <property type="match status" value="1"/>
</dbReference>
<sequence length="393" mass="43269">MSSTPMKKLPTRHKAIVVARSGYVDLEEVDMPKLGTNQILVQVGAAAQSSCDWQTMVYAKKYGAVAGCNFAGTVVQIGPDVPENQWTVGDRVAGFVHGGGWFTRSPRPLRFNYDCPLGLISNGSFAEYVVAFAHIAVHIPSSWSLEDASQLGIAPFTACQYLYHIHNFHIPSELKDLPAKPDDEREMLLVYGGATSVGLYTIQLAKLSGLRVFAACAPRHFELLRDYGADEVFDYTNPQVSMRIGMNTYGKLKYAVDIVSERQSPYQVSRSLSREGGKVSSCKKYASPRPGVEVHWTFPFMLLPENCDYPAPYTSKEEERDRGQKYAQLISNVIANGSVKPIPALILPDGLASVAQGLEMMMEGNTVGTTVTYRISDTPDIRIEAKDDVLMPL</sequence>
<dbReference type="InterPro" id="IPR036291">
    <property type="entry name" value="NAD(P)-bd_dom_sf"/>
</dbReference>
<evidence type="ECO:0000259" key="1">
    <source>
        <dbReference type="SMART" id="SM00829"/>
    </source>
</evidence>
<dbReference type="HOGENOM" id="CLU_026673_16_1_1"/>
<dbReference type="InterPro" id="IPR020843">
    <property type="entry name" value="ER"/>
</dbReference>
<dbReference type="KEGG" id="hir:HETIRDRAFT_108043"/>
<dbReference type="GeneID" id="20666304"/>
<dbReference type="Pfam" id="PF08240">
    <property type="entry name" value="ADH_N"/>
    <property type="match status" value="1"/>
</dbReference>
<dbReference type="InterPro" id="IPR047122">
    <property type="entry name" value="Trans-enoyl_RdTase-like"/>
</dbReference>
<protein>
    <submittedName>
        <fullName evidence="2">Quinone oxidoreductase 14</fullName>
    </submittedName>
</protein>